<accession>A0A2P2QXV9</accession>
<sequence>MIKPLQRLHLLRRVPHVLAVLHGYLAAPSTTTPILGGRCHRHHPHHHPLFPLKS</sequence>
<dbReference type="EMBL" id="GGEC01091365">
    <property type="protein sequence ID" value="MBX71849.1"/>
    <property type="molecule type" value="Transcribed_RNA"/>
</dbReference>
<dbReference type="AlphaFoldDB" id="A0A2P2QXV9"/>
<organism evidence="1">
    <name type="scientific">Rhizophora mucronata</name>
    <name type="common">Asiatic mangrove</name>
    <dbReference type="NCBI Taxonomy" id="61149"/>
    <lineage>
        <taxon>Eukaryota</taxon>
        <taxon>Viridiplantae</taxon>
        <taxon>Streptophyta</taxon>
        <taxon>Embryophyta</taxon>
        <taxon>Tracheophyta</taxon>
        <taxon>Spermatophyta</taxon>
        <taxon>Magnoliopsida</taxon>
        <taxon>eudicotyledons</taxon>
        <taxon>Gunneridae</taxon>
        <taxon>Pentapetalae</taxon>
        <taxon>rosids</taxon>
        <taxon>fabids</taxon>
        <taxon>Malpighiales</taxon>
        <taxon>Rhizophoraceae</taxon>
        <taxon>Rhizophora</taxon>
    </lineage>
</organism>
<reference evidence="1" key="1">
    <citation type="submission" date="2018-02" db="EMBL/GenBank/DDBJ databases">
        <title>Rhizophora mucronata_Transcriptome.</title>
        <authorList>
            <person name="Meera S.P."/>
            <person name="Sreeshan A."/>
            <person name="Augustine A."/>
        </authorList>
    </citation>
    <scope>NUCLEOTIDE SEQUENCE</scope>
    <source>
        <tissue evidence="1">Leaf</tissue>
    </source>
</reference>
<proteinExistence type="predicted"/>
<name>A0A2P2QXV9_RHIMU</name>
<evidence type="ECO:0000313" key="1">
    <source>
        <dbReference type="EMBL" id="MBX71849.1"/>
    </source>
</evidence>
<protein>
    <submittedName>
        <fullName evidence="1">Uncharacterized protein</fullName>
    </submittedName>
</protein>